<feature type="compositionally biased region" description="Basic and acidic residues" evidence="1">
    <location>
        <begin position="115"/>
        <end position="125"/>
    </location>
</feature>
<gene>
    <name evidence="3" type="ORF">PPRIM_AZ9-3.1.T0170323</name>
</gene>
<feature type="compositionally biased region" description="Basic and acidic residues" evidence="1">
    <location>
        <begin position="92"/>
        <end position="105"/>
    </location>
</feature>
<name>A0A8S1K817_PARPR</name>
<dbReference type="EMBL" id="CAJJDM010000012">
    <property type="protein sequence ID" value="CAD8050967.1"/>
    <property type="molecule type" value="Genomic_DNA"/>
</dbReference>
<keyword evidence="4" id="KW-1185">Reference proteome</keyword>
<feature type="region of interest" description="Disordered" evidence="1">
    <location>
        <begin position="48"/>
        <end position="186"/>
    </location>
</feature>
<protein>
    <submittedName>
        <fullName evidence="3">Uncharacterized protein</fullName>
    </submittedName>
</protein>
<sequence length="350" mass="40167">MKKVIILIGFICLYFCYANEDDDLLLGLEIMKEEDAINIKFKPQIFAENKLNTKSKQAEKDDKEQEAKSEKGEDQNSQEKSSQNNKSDEEDQQQRDEQKNKSSKSDDEDSNDNSKGNKEKGKSQDQNKNNKKNNRESQDDDETENESKKNKNSNKNNSDDNDDENKGEDSNVVYDNQEGAGGEDEAQFEEVNWDEGGEEGDEGNQNQDEQYQDEQGEKIIENLSDEDLGRVVRDLLRGDGYRGEYLFEDDTKATKPKKANLEQNVDDVCFYAYEECNYQGRAIRLCGRFPTIPPQLSRMTVRSIQIPRHTRIEFYSSPDFKGEMQSFIGSNRCLINPFTINNLSGGIFAY</sequence>
<organism evidence="3 4">
    <name type="scientific">Paramecium primaurelia</name>
    <dbReference type="NCBI Taxonomy" id="5886"/>
    <lineage>
        <taxon>Eukaryota</taxon>
        <taxon>Sar</taxon>
        <taxon>Alveolata</taxon>
        <taxon>Ciliophora</taxon>
        <taxon>Intramacronucleata</taxon>
        <taxon>Oligohymenophorea</taxon>
        <taxon>Peniculida</taxon>
        <taxon>Parameciidae</taxon>
        <taxon>Paramecium</taxon>
    </lineage>
</organism>
<proteinExistence type="predicted"/>
<accession>A0A8S1K817</accession>
<evidence type="ECO:0000256" key="1">
    <source>
        <dbReference type="SAM" id="MobiDB-lite"/>
    </source>
</evidence>
<feature type="chain" id="PRO_5035714402" evidence="2">
    <location>
        <begin position="19"/>
        <end position="350"/>
    </location>
</feature>
<dbReference type="AlphaFoldDB" id="A0A8S1K817"/>
<feature type="compositionally biased region" description="Basic and acidic residues" evidence="1">
    <location>
        <begin position="56"/>
        <end position="74"/>
    </location>
</feature>
<reference evidence="3" key="1">
    <citation type="submission" date="2021-01" db="EMBL/GenBank/DDBJ databases">
        <authorList>
            <consortium name="Genoscope - CEA"/>
            <person name="William W."/>
        </authorList>
    </citation>
    <scope>NUCLEOTIDE SEQUENCE</scope>
</reference>
<evidence type="ECO:0000313" key="3">
    <source>
        <dbReference type="EMBL" id="CAD8050967.1"/>
    </source>
</evidence>
<comment type="caution">
    <text evidence="3">The sequence shown here is derived from an EMBL/GenBank/DDBJ whole genome shotgun (WGS) entry which is preliminary data.</text>
</comment>
<keyword evidence="2" id="KW-0732">Signal</keyword>
<dbReference type="OMA" id="HTRIEFY"/>
<feature type="region of interest" description="Disordered" evidence="1">
    <location>
        <begin position="194"/>
        <end position="213"/>
    </location>
</feature>
<dbReference type="Proteomes" id="UP000688137">
    <property type="component" value="Unassembled WGS sequence"/>
</dbReference>
<evidence type="ECO:0000313" key="4">
    <source>
        <dbReference type="Proteomes" id="UP000688137"/>
    </source>
</evidence>
<evidence type="ECO:0000256" key="2">
    <source>
        <dbReference type="SAM" id="SignalP"/>
    </source>
</evidence>
<feature type="signal peptide" evidence="2">
    <location>
        <begin position="1"/>
        <end position="18"/>
    </location>
</feature>